<dbReference type="Proteomes" id="UP000320011">
    <property type="component" value="Unassembled WGS sequence"/>
</dbReference>
<sequence>MAVGYGPAGLVQLLLPKVFYDDFPASGRSWVALLPPYNEHLMTDVGALTLASVLVLVVAAIRMERVMVRTALAASLVFAVPHFVFHILHLEHFPTSSAVSQTVVLGIGVVLPCALLALSARRGALEPVLTPSKPAESA</sequence>
<accession>A0A558CFH7</accession>
<dbReference type="OrthoDB" id="74134at2"/>
<keyword evidence="1" id="KW-0812">Transmembrane</keyword>
<keyword evidence="3" id="KW-1185">Reference proteome</keyword>
<keyword evidence="1" id="KW-1133">Transmembrane helix</keyword>
<comment type="caution">
    <text evidence="2">The sequence shown here is derived from an EMBL/GenBank/DDBJ whole genome shotgun (WGS) entry which is preliminary data.</text>
</comment>
<gene>
    <name evidence="2" type="ORF">FNH05_18985</name>
</gene>
<evidence type="ECO:0000256" key="1">
    <source>
        <dbReference type="SAM" id="Phobius"/>
    </source>
</evidence>
<feature type="transmembrane region" description="Helical" evidence="1">
    <location>
        <begin position="99"/>
        <end position="118"/>
    </location>
</feature>
<protein>
    <submittedName>
        <fullName evidence="2">Uncharacterized protein</fullName>
    </submittedName>
</protein>
<feature type="transmembrane region" description="Helical" evidence="1">
    <location>
        <begin position="68"/>
        <end position="87"/>
    </location>
</feature>
<reference evidence="2 3" key="2">
    <citation type="submission" date="2019-08" db="EMBL/GenBank/DDBJ databases">
        <title>Amycolatopsis acidicola sp. nov., isolated from peat swamp forest soil.</title>
        <authorList>
            <person name="Srisuk N."/>
        </authorList>
    </citation>
    <scope>NUCLEOTIDE SEQUENCE [LARGE SCALE GENOMIC DNA]</scope>
    <source>
        <strain evidence="2 3">TBRC 6029</strain>
    </source>
</reference>
<dbReference type="AlphaFoldDB" id="A0A558CFH7"/>
<proteinExistence type="predicted"/>
<reference evidence="2 3" key="1">
    <citation type="submission" date="2019-07" db="EMBL/GenBank/DDBJ databases">
        <authorList>
            <person name="Duangmal K."/>
            <person name="Teo W.F.A."/>
        </authorList>
    </citation>
    <scope>NUCLEOTIDE SEQUENCE [LARGE SCALE GENOMIC DNA]</scope>
    <source>
        <strain evidence="2 3">TBRC 6029</strain>
    </source>
</reference>
<evidence type="ECO:0000313" key="3">
    <source>
        <dbReference type="Proteomes" id="UP000320011"/>
    </source>
</evidence>
<dbReference type="EMBL" id="VJWX01000185">
    <property type="protein sequence ID" value="TVT47514.1"/>
    <property type="molecule type" value="Genomic_DNA"/>
</dbReference>
<name>A0A558CFH7_9PSEU</name>
<evidence type="ECO:0000313" key="2">
    <source>
        <dbReference type="EMBL" id="TVT47514.1"/>
    </source>
</evidence>
<keyword evidence="1" id="KW-0472">Membrane</keyword>
<organism evidence="2 3">
    <name type="scientific">Amycolatopsis rhizosphaerae</name>
    <dbReference type="NCBI Taxonomy" id="2053003"/>
    <lineage>
        <taxon>Bacteria</taxon>
        <taxon>Bacillati</taxon>
        <taxon>Actinomycetota</taxon>
        <taxon>Actinomycetes</taxon>
        <taxon>Pseudonocardiales</taxon>
        <taxon>Pseudonocardiaceae</taxon>
        <taxon>Amycolatopsis</taxon>
    </lineage>
</organism>
<feature type="transmembrane region" description="Helical" evidence="1">
    <location>
        <begin position="41"/>
        <end position="61"/>
    </location>
</feature>